<comment type="caution">
    <text evidence="2">The sequence shown here is derived from an EMBL/GenBank/DDBJ whole genome shotgun (WGS) entry which is preliminary data.</text>
</comment>
<dbReference type="eggNOG" id="ENOG50306J6">
    <property type="taxonomic scope" value="Bacteria"/>
</dbReference>
<evidence type="ECO:0000313" key="2">
    <source>
        <dbReference type="EMBL" id="GAD66001.1"/>
    </source>
</evidence>
<gene>
    <name evidence="2" type="ORF">VPR01S_02_02520</name>
</gene>
<proteinExistence type="predicted"/>
<name>U2ZE65_VIBPR</name>
<evidence type="ECO:0008006" key="4">
    <source>
        <dbReference type="Google" id="ProtNLM"/>
    </source>
</evidence>
<feature type="signal peptide" evidence="1">
    <location>
        <begin position="1"/>
        <end position="20"/>
    </location>
</feature>
<keyword evidence="1" id="KW-0732">Signal</keyword>
<protein>
    <recommendedName>
        <fullName evidence="4">DUF2860 domain-containing protein</fullName>
    </recommendedName>
</protein>
<dbReference type="RefSeq" id="WP_021703992.1">
    <property type="nucleotide sequence ID" value="NZ_BATJ01000002.1"/>
</dbReference>
<dbReference type="EMBL" id="BATJ01000002">
    <property type="protein sequence ID" value="GAD66001.1"/>
    <property type="molecule type" value="Genomic_DNA"/>
</dbReference>
<evidence type="ECO:0000313" key="3">
    <source>
        <dbReference type="Proteomes" id="UP000016570"/>
    </source>
</evidence>
<sequence>MKVALWLAPTLGLLCAGVNARPSPEEDMTPGWGGTISANGFVIHQRSQFNTDDDNAITKDLNNRGQAVTQYQAIPLGRLHYTTASGSTQFFIGQSKDQVIEGQLQAEAGITQRLGRFGTLTVAYFPKLPGVSETWRDPFLTNAERDATDVSTHGGRIAFSPAFIPLTFRYAYVDYQLDDEDSGNSLLISSSERKALVRDSDYHQAAIEFPIPLSRQITLLPRLNYTFRQAEGDANDFNAWGYQLGLNMDFGRHSLNTVLRYSDQDYQNHHPVFGQERDATQWSASLLYLYHAPFGWQNAYLNLLSSAEQTDSDIRFYQSQGYYLSAGIGYRF</sequence>
<dbReference type="InterPro" id="IPR016896">
    <property type="entry name" value="DUF2860"/>
</dbReference>
<organism evidence="2 3">
    <name type="scientific">Vibrio proteolyticus NBRC 13287</name>
    <dbReference type="NCBI Taxonomy" id="1219065"/>
    <lineage>
        <taxon>Bacteria</taxon>
        <taxon>Pseudomonadati</taxon>
        <taxon>Pseudomonadota</taxon>
        <taxon>Gammaproteobacteria</taxon>
        <taxon>Vibrionales</taxon>
        <taxon>Vibrionaceae</taxon>
        <taxon>Vibrio</taxon>
    </lineage>
</organism>
<reference evidence="2 3" key="1">
    <citation type="submission" date="2013-09" db="EMBL/GenBank/DDBJ databases">
        <title>Whole genome shotgun sequence of Vibrio proteolyticus NBRC 13287.</title>
        <authorList>
            <person name="Isaki S."/>
            <person name="Hosoyama A."/>
            <person name="Numata M."/>
            <person name="Hashimoto M."/>
            <person name="Hosoyama Y."/>
            <person name="Tsuchikane K."/>
            <person name="Noguchi M."/>
            <person name="Hirakata S."/>
            <person name="Ichikawa N."/>
            <person name="Ohji S."/>
            <person name="Yamazoe A."/>
            <person name="Fujita N."/>
        </authorList>
    </citation>
    <scope>NUCLEOTIDE SEQUENCE [LARGE SCALE GENOMIC DNA]</scope>
    <source>
        <strain evidence="2 3">NBRC 13287</strain>
    </source>
</reference>
<evidence type="ECO:0000256" key="1">
    <source>
        <dbReference type="SAM" id="SignalP"/>
    </source>
</evidence>
<dbReference type="Proteomes" id="UP000016570">
    <property type="component" value="Unassembled WGS sequence"/>
</dbReference>
<dbReference type="Pfam" id="PF11059">
    <property type="entry name" value="DUF2860"/>
    <property type="match status" value="1"/>
</dbReference>
<dbReference type="STRING" id="1219065.VPR01S_02_02520"/>
<dbReference type="PIRSF" id="PIRSF028696">
    <property type="entry name" value="UCP028696"/>
    <property type="match status" value="1"/>
</dbReference>
<dbReference type="AlphaFoldDB" id="U2ZE65"/>
<feature type="chain" id="PRO_5004637041" description="DUF2860 domain-containing protein" evidence="1">
    <location>
        <begin position="21"/>
        <end position="332"/>
    </location>
</feature>
<accession>U2ZE65</accession>
<keyword evidence="3" id="KW-1185">Reference proteome</keyword>